<comment type="caution">
    <text evidence="1">The sequence shown here is derived from an EMBL/GenBank/DDBJ whole genome shotgun (WGS) entry which is preliminary data.</text>
</comment>
<protein>
    <recommendedName>
        <fullName evidence="3">DUF4360 domain-containing protein</fullName>
    </recommendedName>
</protein>
<proteinExistence type="predicted"/>
<gene>
    <name evidence="1" type="ORF">ENSA7_11370</name>
</gene>
<dbReference type="EMBL" id="PVNL01000030">
    <property type="protein sequence ID" value="PRQ09147.1"/>
    <property type="molecule type" value="Genomic_DNA"/>
</dbReference>
<dbReference type="RefSeq" id="WP_106088182.1">
    <property type="nucleotide sequence ID" value="NZ_PVNL01000030.1"/>
</dbReference>
<dbReference type="PANTHER" id="PTHR38847:SF1">
    <property type="entry name" value="PSEUDOURIDINE SYNTHASE RSUA_RLUA-LIKE DOMAIN-CONTAINING PROTEIN"/>
    <property type="match status" value="1"/>
</dbReference>
<reference evidence="1 2" key="1">
    <citation type="submission" date="2018-03" db="EMBL/GenBank/DDBJ databases">
        <title>Draft Genome Sequences of the Obligatory Marine Myxobacteria Enhygromyxa salina SWB007.</title>
        <authorList>
            <person name="Poehlein A."/>
            <person name="Moghaddam J.A."/>
            <person name="Harms H."/>
            <person name="Alanjari M."/>
            <person name="Koenig G.M."/>
            <person name="Daniel R."/>
            <person name="Schaeberle T.F."/>
        </authorList>
    </citation>
    <scope>NUCLEOTIDE SEQUENCE [LARGE SCALE GENOMIC DNA]</scope>
    <source>
        <strain evidence="1 2">SWB007</strain>
    </source>
</reference>
<dbReference type="AlphaFoldDB" id="A0A2S9YVL8"/>
<dbReference type="PANTHER" id="PTHR38847">
    <property type="match status" value="1"/>
</dbReference>
<accession>A0A2S9YVL8</accession>
<dbReference type="OrthoDB" id="5511886at2"/>
<name>A0A2S9YVL8_9BACT</name>
<organism evidence="1 2">
    <name type="scientific">Enhygromyxa salina</name>
    <dbReference type="NCBI Taxonomy" id="215803"/>
    <lineage>
        <taxon>Bacteria</taxon>
        <taxon>Pseudomonadati</taxon>
        <taxon>Myxococcota</taxon>
        <taxon>Polyangia</taxon>
        <taxon>Nannocystales</taxon>
        <taxon>Nannocystaceae</taxon>
        <taxon>Enhygromyxa</taxon>
    </lineage>
</organism>
<evidence type="ECO:0008006" key="3">
    <source>
        <dbReference type="Google" id="ProtNLM"/>
    </source>
</evidence>
<dbReference type="Pfam" id="PF14273">
    <property type="entry name" value="DUF4360"/>
    <property type="match status" value="1"/>
</dbReference>
<sequence length="241" mass="25487">MNDPKNSVFVRSGAAVIVLIGACACNVDGDEPVDDEKMIVITDQDIFDVDQIPAPPGPNMAVPNPSEVSLESIVANGTGCPAEDLGSVVSQLSNDLTSLTLRYNDMLLGAPAGPPGPPVNTVNCVVSAKIQVPMGWRFSLASIETRGEAALEQGLHARHLSDFFFVGSPGFDAVNELDGDIDARFVFVNTVPPGALTWSACGGSVLFAMNTSLVLNAINNPQGEGTDRVRTNKYIIQWQKC</sequence>
<evidence type="ECO:0000313" key="2">
    <source>
        <dbReference type="Proteomes" id="UP000238823"/>
    </source>
</evidence>
<evidence type="ECO:0000313" key="1">
    <source>
        <dbReference type="EMBL" id="PRQ09147.1"/>
    </source>
</evidence>
<dbReference type="Proteomes" id="UP000238823">
    <property type="component" value="Unassembled WGS sequence"/>
</dbReference>
<dbReference type="PROSITE" id="PS51257">
    <property type="entry name" value="PROKAR_LIPOPROTEIN"/>
    <property type="match status" value="1"/>
</dbReference>
<dbReference type="InterPro" id="IPR025649">
    <property type="entry name" value="DUF4360"/>
</dbReference>